<dbReference type="PANTHER" id="PTHR16070">
    <property type="entry name" value="PROTEIN FAM222A-RELATED"/>
    <property type="match status" value="1"/>
</dbReference>
<dbReference type="InterPro" id="IPR029340">
    <property type="entry name" value="FAM222"/>
</dbReference>
<organism evidence="1 2">
    <name type="scientific">Sus scrofa</name>
    <name type="common">Pig</name>
    <dbReference type="NCBI Taxonomy" id="9823"/>
    <lineage>
        <taxon>Eukaryota</taxon>
        <taxon>Metazoa</taxon>
        <taxon>Chordata</taxon>
        <taxon>Craniata</taxon>
        <taxon>Vertebrata</taxon>
        <taxon>Euteleostomi</taxon>
        <taxon>Mammalia</taxon>
        <taxon>Eutheria</taxon>
        <taxon>Laurasiatheria</taxon>
        <taxon>Artiodactyla</taxon>
        <taxon>Suina</taxon>
        <taxon>Suidae</taxon>
        <taxon>Sus</taxon>
    </lineage>
</organism>
<dbReference type="Pfam" id="PF15258">
    <property type="entry name" value="FAM222A"/>
    <property type="match status" value="1"/>
</dbReference>
<evidence type="ECO:0000313" key="1">
    <source>
        <dbReference type="Ensembl" id="ENSSSCP00015029759.1"/>
    </source>
</evidence>
<proteinExistence type="predicted"/>
<dbReference type="Proteomes" id="UP000694726">
    <property type="component" value="Unplaced"/>
</dbReference>
<dbReference type="AlphaFoldDB" id="A0A8D0P8C6"/>
<evidence type="ECO:0000313" key="2">
    <source>
        <dbReference type="Proteomes" id="UP000694726"/>
    </source>
</evidence>
<protein>
    <recommendedName>
        <fullName evidence="3">Protein FAM222A</fullName>
    </recommendedName>
</protein>
<accession>A0A8D0P8C6</accession>
<dbReference type="Ensembl" id="ENSSSCT00015074124.1">
    <property type="protein sequence ID" value="ENSSSCP00015029759.1"/>
    <property type="gene ID" value="ENSSSCG00015055644.1"/>
</dbReference>
<dbReference type="PANTHER" id="PTHR16070:SF2">
    <property type="entry name" value="PROTEIN FAM222A"/>
    <property type="match status" value="1"/>
</dbReference>
<evidence type="ECO:0008006" key="3">
    <source>
        <dbReference type="Google" id="ProtNLM"/>
    </source>
</evidence>
<sequence length="475" mass="48981">MLACLQRTQNAPGQHLACPTKSLELRKCETVGSSMHSSRYPSPAELDAYAEKVANSPLSIKIFPTNIRVPQHKHLSRTVNGYDTSGQRYSPYPQHTAGYQGLLAIVKAAVSSSGAAAPAGPAKSVLKSAEGKRTKLSPAAVQVGIAPYPAPSTLGPLAYPKPPEVPAPPPGLPAAAATAASVIPLPGRGLPLPPSNLPSIHSILYQLNQQCQAPGAAPAACQAVAVPHPSPAKHGPMPSFPSMAYSATAGLPDCRKGTELGQGSTPALTLAGATKPAGYAEGGLDYLLWPQKPPPPPPQPLRAYSGGAVASKSPESCAGRVYERASGSPLNCGVGLPASFTVGQYFATPWNSVLVTPTSDCYNPAAAAVAVTDVLVTPTSDCYNPAAAAVAVTELGPGAARELAGPPAETLSGLPSKSVCNTAVLSSSLQSLEYLINDIRPPCIKEQMLGKGYETVAVPRLLDHQHAHIRLPVYR</sequence>
<name>A0A8D0P8C6_PIG</name>
<reference evidence="1" key="1">
    <citation type="submission" date="2025-08" db="UniProtKB">
        <authorList>
            <consortium name="Ensembl"/>
        </authorList>
    </citation>
    <scope>IDENTIFICATION</scope>
</reference>